<reference evidence="2" key="3">
    <citation type="submission" date="2020-12" db="UniProtKB">
        <authorList>
            <consortium name="EnsemblPlants"/>
        </authorList>
    </citation>
    <scope>IDENTIFICATION</scope>
</reference>
<reference evidence="1 3" key="1">
    <citation type="journal article" date="2008" name="Science">
        <title>The Physcomitrella genome reveals evolutionary insights into the conquest of land by plants.</title>
        <authorList>
            <person name="Rensing S."/>
            <person name="Lang D."/>
            <person name="Zimmer A."/>
            <person name="Terry A."/>
            <person name="Salamov A."/>
            <person name="Shapiro H."/>
            <person name="Nishiyama T."/>
            <person name="Perroud P.-F."/>
            <person name="Lindquist E."/>
            <person name="Kamisugi Y."/>
            <person name="Tanahashi T."/>
            <person name="Sakakibara K."/>
            <person name="Fujita T."/>
            <person name="Oishi K."/>
            <person name="Shin-I T."/>
            <person name="Kuroki Y."/>
            <person name="Toyoda A."/>
            <person name="Suzuki Y."/>
            <person name="Hashimoto A."/>
            <person name="Yamaguchi K."/>
            <person name="Sugano A."/>
            <person name="Kohara Y."/>
            <person name="Fujiyama A."/>
            <person name="Anterola A."/>
            <person name="Aoki S."/>
            <person name="Ashton N."/>
            <person name="Barbazuk W.B."/>
            <person name="Barker E."/>
            <person name="Bennetzen J."/>
            <person name="Bezanilla M."/>
            <person name="Blankenship R."/>
            <person name="Cho S.H."/>
            <person name="Dutcher S."/>
            <person name="Estelle M."/>
            <person name="Fawcett J.A."/>
            <person name="Gundlach H."/>
            <person name="Hanada K."/>
            <person name="Heyl A."/>
            <person name="Hicks K.A."/>
            <person name="Hugh J."/>
            <person name="Lohr M."/>
            <person name="Mayer K."/>
            <person name="Melkozernov A."/>
            <person name="Murata T."/>
            <person name="Nelson D."/>
            <person name="Pils B."/>
            <person name="Prigge M."/>
            <person name="Reiss B."/>
            <person name="Renner T."/>
            <person name="Rombauts S."/>
            <person name="Rushton P."/>
            <person name="Sanderfoot A."/>
            <person name="Schween G."/>
            <person name="Shiu S.-H."/>
            <person name="Stueber K."/>
            <person name="Theodoulou F.L."/>
            <person name="Tu H."/>
            <person name="Van de Peer Y."/>
            <person name="Verrier P.J."/>
            <person name="Waters E."/>
            <person name="Wood A."/>
            <person name="Yang L."/>
            <person name="Cove D."/>
            <person name="Cuming A."/>
            <person name="Hasebe M."/>
            <person name="Lucas S."/>
            <person name="Mishler D.B."/>
            <person name="Reski R."/>
            <person name="Grigoriev I."/>
            <person name="Quatrano R.S."/>
            <person name="Boore J.L."/>
        </authorList>
    </citation>
    <scope>NUCLEOTIDE SEQUENCE [LARGE SCALE GENOMIC DNA]</scope>
    <source>
        <strain evidence="2 3">cv. Gransden 2004</strain>
    </source>
</reference>
<evidence type="ECO:0000313" key="1">
    <source>
        <dbReference type="EMBL" id="PNR37657.1"/>
    </source>
</evidence>
<proteinExistence type="predicted"/>
<gene>
    <name evidence="1" type="ORF">PHYPA_020766</name>
</gene>
<dbReference type="Proteomes" id="UP000006727">
    <property type="component" value="Chromosome 16"/>
</dbReference>
<evidence type="ECO:0000313" key="2">
    <source>
        <dbReference type="EnsemblPlants" id="Pp3c16_10460V3.1"/>
    </source>
</evidence>
<dbReference type="EnsemblPlants" id="Pp3c16_10461V3.1">
    <property type="protein sequence ID" value="Pp3c16_10461V3.1"/>
    <property type="gene ID" value="Pp3c16_10461"/>
</dbReference>
<dbReference type="Gramene" id="Pp3c16_10461V3.1">
    <property type="protein sequence ID" value="Pp3c16_10461V3.1"/>
    <property type="gene ID" value="Pp3c16_10461"/>
</dbReference>
<dbReference type="Gramene" id="Pp3c16_10460V3.1">
    <property type="protein sequence ID" value="Pp3c16_10460V3.1"/>
    <property type="gene ID" value="Pp3c16_10460"/>
</dbReference>
<name>A0A2K1J818_PHYPA</name>
<dbReference type="AlphaFoldDB" id="A0A2K1J818"/>
<reference evidence="1 3" key="2">
    <citation type="journal article" date="2018" name="Plant J.">
        <title>The Physcomitrella patens chromosome-scale assembly reveals moss genome structure and evolution.</title>
        <authorList>
            <person name="Lang D."/>
            <person name="Ullrich K.K."/>
            <person name="Murat F."/>
            <person name="Fuchs J."/>
            <person name="Jenkins J."/>
            <person name="Haas F.B."/>
            <person name="Piednoel M."/>
            <person name="Gundlach H."/>
            <person name="Van Bel M."/>
            <person name="Meyberg R."/>
            <person name="Vives C."/>
            <person name="Morata J."/>
            <person name="Symeonidi A."/>
            <person name="Hiss M."/>
            <person name="Muchero W."/>
            <person name="Kamisugi Y."/>
            <person name="Saleh O."/>
            <person name="Blanc G."/>
            <person name="Decker E.L."/>
            <person name="van Gessel N."/>
            <person name="Grimwood J."/>
            <person name="Hayes R.D."/>
            <person name="Graham S.W."/>
            <person name="Gunter L.E."/>
            <person name="McDaniel S.F."/>
            <person name="Hoernstein S.N.W."/>
            <person name="Larsson A."/>
            <person name="Li F.W."/>
            <person name="Perroud P.F."/>
            <person name="Phillips J."/>
            <person name="Ranjan P."/>
            <person name="Rokshar D.S."/>
            <person name="Rothfels C.J."/>
            <person name="Schneider L."/>
            <person name="Shu S."/>
            <person name="Stevenson D.W."/>
            <person name="Thummler F."/>
            <person name="Tillich M."/>
            <person name="Villarreal Aguilar J.C."/>
            <person name="Widiez T."/>
            <person name="Wong G.K."/>
            <person name="Wymore A."/>
            <person name="Zhang Y."/>
            <person name="Zimmer A.D."/>
            <person name="Quatrano R.S."/>
            <person name="Mayer K.F.X."/>
            <person name="Goodstein D."/>
            <person name="Casacuberta J.M."/>
            <person name="Vandepoele K."/>
            <person name="Reski R."/>
            <person name="Cuming A.C."/>
            <person name="Tuskan G.A."/>
            <person name="Maumus F."/>
            <person name="Salse J."/>
            <person name="Schmutz J."/>
            <person name="Rensing S.A."/>
        </authorList>
    </citation>
    <scope>NUCLEOTIDE SEQUENCE [LARGE SCALE GENOMIC DNA]</scope>
    <source>
        <strain evidence="2 3">cv. Gransden 2004</strain>
    </source>
</reference>
<dbReference type="EnsemblPlants" id="Pp3c16_10460V3.1">
    <property type="protein sequence ID" value="Pp3c16_10460V3.1"/>
    <property type="gene ID" value="Pp3c16_10460"/>
</dbReference>
<protein>
    <submittedName>
        <fullName evidence="1 2">Uncharacterized protein</fullName>
    </submittedName>
</protein>
<keyword evidence="3" id="KW-1185">Reference proteome</keyword>
<accession>A0A2K1J818</accession>
<sequence length="166" mass="18791">MMKCMSELMEKLPWMVCRVKYSFGFRCVFSAGGGLCRSGDLSGLDTYESGAFGPCTVSTQVPRSGWCSGERLKLRRQWKLQRPNLQARLGVLRVPVRYFVRTWEVGRAVQPAVLSRQNCRGSTGCCAKACGDCPFDDGDHLLGVSLYHFNRFVRITQRFVREVIHV</sequence>
<dbReference type="InParanoid" id="A0A2K1J818"/>
<evidence type="ECO:0000313" key="3">
    <source>
        <dbReference type="Proteomes" id="UP000006727"/>
    </source>
</evidence>
<dbReference type="EMBL" id="ABEU02000016">
    <property type="protein sequence ID" value="PNR37657.1"/>
    <property type="molecule type" value="Genomic_DNA"/>
</dbReference>
<organism evidence="1">
    <name type="scientific">Physcomitrium patens</name>
    <name type="common">Spreading-leaved earth moss</name>
    <name type="synonym">Physcomitrella patens</name>
    <dbReference type="NCBI Taxonomy" id="3218"/>
    <lineage>
        <taxon>Eukaryota</taxon>
        <taxon>Viridiplantae</taxon>
        <taxon>Streptophyta</taxon>
        <taxon>Embryophyta</taxon>
        <taxon>Bryophyta</taxon>
        <taxon>Bryophytina</taxon>
        <taxon>Bryopsida</taxon>
        <taxon>Funariidae</taxon>
        <taxon>Funariales</taxon>
        <taxon>Funariaceae</taxon>
        <taxon>Physcomitrium</taxon>
    </lineage>
</organism>